<organism evidence="5 6">
    <name type="scientific">Dimorphilus gyrociliatus</name>
    <dbReference type="NCBI Taxonomy" id="2664684"/>
    <lineage>
        <taxon>Eukaryota</taxon>
        <taxon>Metazoa</taxon>
        <taxon>Spiralia</taxon>
        <taxon>Lophotrochozoa</taxon>
        <taxon>Annelida</taxon>
        <taxon>Polychaeta</taxon>
        <taxon>Polychaeta incertae sedis</taxon>
        <taxon>Dinophilidae</taxon>
        <taxon>Dimorphilus</taxon>
    </lineage>
</organism>
<gene>
    <name evidence="5" type="ORF">DGYR_LOCUS1208</name>
</gene>
<dbReference type="Pfam" id="PF03148">
    <property type="entry name" value="Tektin"/>
    <property type="match status" value="1"/>
</dbReference>
<dbReference type="GO" id="GO:0060271">
    <property type="term" value="P:cilium assembly"/>
    <property type="evidence" value="ECO:0007669"/>
    <property type="project" value="UniProtKB-UniRule"/>
</dbReference>
<dbReference type="AlphaFoldDB" id="A0A7I8V6P7"/>
<dbReference type="GO" id="GO:0005930">
    <property type="term" value="C:axoneme"/>
    <property type="evidence" value="ECO:0007669"/>
    <property type="project" value="UniProtKB-SubCell"/>
</dbReference>
<keyword evidence="6" id="KW-1185">Reference proteome</keyword>
<keyword evidence="3" id="KW-0282">Flagellum</keyword>
<dbReference type="PANTHER" id="PTHR19960">
    <property type="entry name" value="TEKTIN"/>
    <property type="match status" value="1"/>
</dbReference>
<evidence type="ECO:0000256" key="1">
    <source>
        <dbReference type="ARBA" id="ARBA00007209"/>
    </source>
</evidence>
<comment type="caution">
    <text evidence="5">The sequence shown here is derived from an EMBL/GenBank/DDBJ whole genome shotgun (WGS) entry which is preliminary data.</text>
</comment>
<dbReference type="GO" id="GO:0060294">
    <property type="term" value="P:cilium movement involved in cell motility"/>
    <property type="evidence" value="ECO:0007669"/>
    <property type="project" value="UniProtKB-UniRule"/>
</dbReference>
<keyword evidence="4" id="KW-0175">Coiled coil</keyword>
<dbReference type="GO" id="GO:0015630">
    <property type="term" value="C:microtubule cytoskeleton"/>
    <property type="evidence" value="ECO:0007669"/>
    <property type="project" value="UniProtKB-UniRule"/>
</dbReference>
<dbReference type="Proteomes" id="UP000549394">
    <property type="component" value="Unassembled WGS sequence"/>
</dbReference>
<keyword evidence="3" id="KW-0969">Cilium</keyword>
<evidence type="ECO:0000256" key="3">
    <source>
        <dbReference type="RuleBase" id="RU367040"/>
    </source>
</evidence>
<sequence length="425" mass="49514">MATYVNSAERYSTSDWHMNGYKISTDAERGRSASHDVRQEGRFVRNETSNKTKWDQHDNNTRLADRVDNIRKWKDILERTEKELNDEIEELSRSKQIMEDALEAMNLPEEVNVENLTTREARQGVDVVMDEVEDELKREQEVISGIKKQLQSKIAQSFEQLCVLQEARQEVRKDLEDKYVALGIDVDQYNLTEESSCISYKPDPCRVPKGSVTPQNWEDYSRYNKDRADAEIAASKRLRESNHHTLQQTQNDLNSQKKATDYAVRKRIHEFEQAKDELEWQKKQTEDEIAVLEDDIRRLSDAIRAKIKPMKLAQTRLENRTERPGVELCRDNVQYGLCDEVAQIDASKRALEEKLRQSQHALHNLEANLHRINEDLALKLNSLRLDNQVLQSRNRLGSNQLIPDTEGMRNLHLTGITRQKQHILA</sequence>
<reference evidence="5 6" key="1">
    <citation type="submission" date="2020-08" db="EMBL/GenBank/DDBJ databases">
        <authorList>
            <person name="Hejnol A."/>
        </authorList>
    </citation>
    <scope>NUCLEOTIDE SEQUENCE [LARGE SCALE GENOMIC DNA]</scope>
</reference>
<dbReference type="GO" id="GO:0005634">
    <property type="term" value="C:nucleus"/>
    <property type="evidence" value="ECO:0007669"/>
    <property type="project" value="TreeGrafter"/>
</dbReference>
<feature type="coiled-coil region" evidence="4">
    <location>
        <begin position="348"/>
        <end position="393"/>
    </location>
</feature>
<dbReference type="InterPro" id="IPR000435">
    <property type="entry name" value="Tektins"/>
</dbReference>
<evidence type="ECO:0000256" key="4">
    <source>
        <dbReference type="SAM" id="Coils"/>
    </source>
</evidence>
<dbReference type="PRINTS" id="PR00511">
    <property type="entry name" value="TEKTIN"/>
</dbReference>
<evidence type="ECO:0000313" key="5">
    <source>
        <dbReference type="EMBL" id="CAD5111997.1"/>
    </source>
</evidence>
<name>A0A7I8V6P7_9ANNE</name>
<dbReference type="EMBL" id="CAJFCJ010000002">
    <property type="protein sequence ID" value="CAD5111997.1"/>
    <property type="molecule type" value="Genomic_DNA"/>
</dbReference>
<protein>
    <recommendedName>
        <fullName evidence="3">Tektin</fullName>
    </recommendedName>
</protein>
<feature type="coiled-coil region" evidence="4">
    <location>
        <begin position="268"/>
        <end position="302"/>
    </location>
</feature>
<feature type="coiled-coil region" evidence="4">
    <location>
        <begin position="70"/>
        <end position="101"/>
    </location>
</feature>
<evidence type="ECO:0000313" key="6">
    <source>
        <dbReference type="Proteomes" id="UP000549394"/>
    </source>
</evidence>
<dbReference type="PANTHER" id="PTHR19960:SF7">
    <property type="entry name" value="TEKTIN"/>
    <property type="match status" value="1"/>
</dbReference>
<comment type="subcellular location">
    <subcellularLocation>
        <location evidence="3">Cytoplasm</location>
        <location evidence="3">Cytoskeleton</location>
        <location evidence="3">Cilium axoneme</location>
    </subcellularLocation>
</comment>
<keyword evidence="3" id="KW-0966">Cell projection</keyword>
<accession>A0A7I8V6P7</accession>
<dbReference type="OrthoDB" id="440745at2759"/>
<evidence type="ECO:0000256" key="2">
    <source>
        <dbReference type="ARBA" id="ARBA00022490"/>
    </source>
</evidence>
<comment type="similarity">
    <text evidence="1 3">Belongs to the tektin family.</text>
</comment>
<proteinExistence type="inferred from homology"/>
<dbReference type="InterPro" id="IPR048256">
    <property type="entry name" value="Tektin-like"/>
</dbReference>
<keyword evidence="2" id="KW-0963">Cytoplasm</keyword>